<evidence type="ECO:0000313" key="16">
    <source>
        <dbReference type="EMBL" id="KAJ3748650.1"/>
    </source>
</evidence>
<dbReference type="Proteomes" id="UP001142393">
    <property type="component" value="Unassembled WGS sequence"/>
</dbReference>
<evidence type="ECO:0000256" key="6">
    <source>
        <dbReference type="ARBA" id="ARBA00022723"/>
    </source>
</evidence>
<dbReference type="PROSITE" id="PS52041">
    <property type="entry name" value="TOPO_IIB"/>
    <property type="match status" value="1"/>
</dbReference>
<comment type="subcellular location">
    <subcellularLocation>
        <location evidence="3">Nucleus</location>
    </subcellularLocation>
</comment>
<evidence type="ECO:0000256" key="9">
    <source>
        <dbReference type="ARBA" id="ARBA00023125"/>
    </source>
</evidence>
<dbReference type="GO" id="GO:0003677">
    <property type="term" value="F:DNA binding"/>
    <property type="evidence" value="ECO:0007669"/>
    <property type="project" value="UniProtKB-UniRule"/>
</dbReference>
<keyword evidence="9 12" id="KW-0238">DNA-binding</keyword>
<dbReference type="InterPro" id="IPR036078">
    <property type="entry name" value="Spo11/TopoVI_A_sf"/>
</dbReference>
<evidence type="ECO:0000313" key="17">
    <source>
        <dbReference type="Proteomes" id="UP001142393"/>
    </source>
</evidence>
<evidence type="ECO:0000256" key="11">
    <source>
        <dbReference type="ARBA" id="ARBA00023242"/>
    </source>
</evidence>
<comment type="cofactor">
    <cofactor evidence="2">
        <name>Mg(2+)</name>
        <dbReference type="ChEBI" id="CHEBI:18420"/>
    </cofactor>
</comment>
<keyword evidence="10 12" id="KW-0413">Isomerase</keyword>
<dbReference type="PANTHER" id="PTHR10848">
    <property type="entry name" value="MEIOTIC RECOMBINATION PROTEIN SPO11"/>
    <property type="match status" value="1"/>
</dbReference>
<keyword evidence="6" id="KW-0479">Metal-binding</keyword>
<sequence>MVAEDPPQNQDSNALSDSDVLDVTQELEELAIDFITQLCRATNTSKNAVDATSSESEGSSSNKPSVHLEMADRTRTSTVTGSYSSRFITFPKRSSNATVKLAQLFKVVDSMHEAVIERVPVTKRDIYYRDVPLFKDQRIVDTIVDDVAASLKLERSDLNVRATSKGIFCGSTLSIYMSSGDIICGSDSEASLIPVGEEVKTFNVDEDLAWVLIVEKDAVFQTLRHLNASNHPSLPGRGLLITGKGYPDMATRHLVKSLSDSLPQTIPIMALVDGDPYGLDILSVYKYGSSRLRHENKKLAARRIEWMGLLSSELAGFGIDKDALIPISQHDEKKALSMIQRSQDVMPAKWRKELVHMLHTRRKAEIEILSSPVSSTPVSSRGCALLPSSVAEDDTFQRAPLLKYLHIKITQFVNSARKHY</sequence>
<dbReference type="InterPro" id="IPR013049">
    <property type="entry name" value="Spo11/TopoVI_A_N"/>
</dbReference>
<evidence type="ECO:0000256" key="13">
    <source>
        <dbReference type="SAM" id="MobiDB-lite"/>
    </source>
</evidence>
<evidence type="ECO:0000259" key="15">
    <source>
        <dbReference type="Pfam" id="PF21180"/>
    </source>
</evidence>
<evidence type="ECO:0000259" key="14">
    <source>
        <dbReference type="Pfam" id="PF04406"/>
    </source>
</evidence>
<keyword evidence="7" id="KW-0460">Magnesium</keyword>
<dbReference type="PRINTS" id="PR01550">
    <property type="entry name" value="TOP6AFAMILY"/>
</dbReference>
<keyword evidence="8 12" id="KW-0799">Topoisomerase</keyword>
<evidence type="ECO:0000256" key="8">
    <source>
        <dbReference type="ARBA" id="ARBA00023029"/>
    </source>
</evidence>
<dbReference type="Gene3D" id="3.40.1360.10">
    <property type="match status" value="1"/>
</dbReference>
<dbReference type="EMBL" id="JANVFU010000002">
    <property type="protein sequence ID" value="KAJ3748650.1"/>
    <property type="molecule type" value="Genomic_DNA"/>
</dbReference>
<dbReference type="CDD" id="cd00223">
    <property type="entry name" value="TOPRIM_TopoIIB_SPO"/>
    <property type="match status" value="1"/>
</dbReference>
<organism evidence="16 17">
    <name type="scientific">Lentinula detonsa</name>
    <dbReference type="NCBI Taxonomy" id="2804962"/>
    <lineage>
        <taxon>Eukaryota</taxon>
        <taxon>Fungi</taxon>
        <taxon>Dikarya</taxon>
        <taxon>Basidiomycota</taxon>
        <taxon>Agaricomycotina</taxon>
        <taxon>Agaricomycetes</taxon>
        <taxon>Agaricomycetidae</taxon>
        <taxon>Agaricales</taxon>
        <taxon>Marasmiineae</taxon>
        <taxon>Omphalotaceae</taxon>
        <taxon>Lentinula</taxon>
    </lineage>
</organism>
<dbReference type="Pfam" id="PF21180">
    <property type="entry name" value="TOP6A-Spo11_Toprim"/>
    <property type="match status" value="1"/>
</dbReference>
<dbReference type="PRINTS" id="PR01551">
    <property type="entry name" value="SPO11HOMOLOG"/>
</dbReference>
<dbReference type="GO" id="GO:0003918">
    <property type="term" value="F:DNA topoisomerase type II (double strand cut, ATP-hydrolyzing) activity"/>
    <property type="evidence" value="ECO:0007669"/>
    <property type="project" value="UniProtKB-UniRule"/>
</dbReference>
<name>A0A9W8P7Y5_9AGAR</name>
<evidence type="ECO:0000256" key="10">
    <source>
        <dbReference type="ARBA" id="ARBA00023235"/>
    </source>
</evidence>
<feature type="domain" description="Spo11/DNA topoisomerase VI subunit A N-terminal" evidence="14">
    <location>
        <begin position="100"/>
        <end position="160"/>
    </location>
</feature>
<feature type="active site" description="O-(5'-phospho-DNA)-tyrosine intermediate" evidence="12">
    <location>
        <position position="128"/>
    </location>
</feature>
<feature type="region of interest" description="Disordered" evidence="13">
    <location>
        <begin position="48"/>
        <end position="77"/>
    </location>
</feature>
<dbReference type="InterPro" id="IPR002815">
    <property type="entry name" value="Spo11/TopoVI_A"/>
</dbReference>
<comment type="catalytic activity">
    <reaction evidence="1 12">
        <text>ATP-dependent breakage, passage and rejoining of double-stranded DNA.</text>
        <dbReference type="EC" id="5.6.2.2"/>
    </reaction>
</comment>
<dbReference type="GO" id="GO:0000706">
    <property type="term" value="P:meiotic DNA double-strand break processing"/>
    <property type="evidence" value="ECO:0007669"/>
    <property type="project" value="TreeGrafter"/>
</dbReference>
<comment type="caution">
    <text evidence="16">The sequence shown here is derived from an EMBL/GenBank/DDBJ whole genome shotgun (WGS) entry which is preliminary data.</text>
</comment>
<accession>A0A9W8P7Y5</accession>
<feature type="domain" description="Topoisomerase 6 subunit A/Spo11 TOPRIM" evidence="15">
    <location>
        <begin position="210"/>
        <end position="371"/>
    </location>
</feature>
<dbReference type="Gene3D" id="1.10.10.10">
    <property type="entry name" value="Winged helix-like DNA-binding domain superfamily/Winged helix DNA-binding domain"/>
    <property type="match status" value="1"/>
</dbReference>
<dbReference type="InterPro" id="IPR034136">
    <property type="entry name" value="TOPRIM_Topo6A/Spo11"/>
</dbReference>
<evidence type="ECO:0000256" key="5">
    <source>
        <dbReference type="ARBA" id="ARBA00012895"/>
    </source>
</evidence>
<dbReference type="PANTHER" id="PTHR10848:SF0">
    <property type="entry name" value="MEIOTIC RECOMBINATION PROTEIN SPO11"/>
    <property type="match status" value="1"/>
</dbReference>
<dbReference type="InterPro" id="IPR036388">
    <property type="entry name" value="WH-like_DNA-bd_sf"/>
</dbReference>
<evidence type="ECO:0000256" key="1">
    <source>
        <dbReference type="ARBA" id="ARBA00000185"/>
    </source>
</evidence>
<evidence type="ECO:0000256" key="7">
    <source>
        <dbReference type="ARBA" id="ARBA00022842"/>
    </source>
</evidence>
<dbReference type="SUPFAM" id="SSF56726">
    <property type="entry name" value="DNA topoisomerase IV, alpha subunit"/>
    <property type="match status" value="1"/>
</dbReference>
<dbReference type="GO" id="GO:0000228">
    <property type="term" value="C:nuclear chromosome"/>
    <property type="evidence" value="ECO:0007669"/>
    <property type="project" value="TreeGrafter"/>
</dbReference>
<keyword evidence="17" id="KW-1185">Reference proteome</keyword>
<dbReference type="GO" id="GO:0005524">
    <property type="term" value="F:ATP binding"/>
    <property type="evidence" value="ECO:0007669"/>
    <property type="project" value="InterPro"/>
</dbReference>
<keyword evidence="11" id="KW-0539">Nucleus</keyword>
<dbReference type="Pfam" id="PF04406">
    <property type="entry name" value="TP6A_N"/>
    <property type="match status" value="1"/>
</dbReference>
<dbReference type="GO" id="GO:0046872">
    <property type="term" value="F:metal ion binding"/>
    <property type="evidence" value="ECO:0007669"/>
    <property type="project" value="UniProtKB-KW"/>
</dbReference>
<reference evidence="16 17" key="1">
    <citation type="journal article" date="2023" name="Proc. Natl. Acad. Sci. U.S.A.">
        <title>A global phylogenomic analysis of the shiitake genus Lentinula.</title>
        <authorList>
            <person name="Sierra-Patev S."/>
            <person name="Min B."/>
            <person name="Naranjo-Ortiz M."/>
            <person name="Looney B."/>
            <person name="Konkel Z."/>
            <person name="Slot J.C."/>
            <person name="Sakamoto Y."/>
            <person name="Steenwyk J.L."/>
            <person name="Rokas A."/>
            <person name="Carro J."/>
            <person name="Camarero S."/>
            <person name="Ferreira P."/>
            <person name="Molpeceres G."/>
            <person name="Ruiz-Duenas F.J."/>
            <person name="Serrano A."/>
            <person name="Henrissat B."/>
            <person name="Drula E."/>
            <person name="Hughes K.W."/>
            <person name="Mata J.L."/>
            <person name="Ishikawa N.K."/>
            <person name="Vargas-Isla R."/>
            <person name="Ushijima S."/>
            <person name="Smith C.A."/>
            <person name="Donoghue J."/>
            <person name="Ahrendt S."/>
            <person name="Andreopoulos W."/>
            <person name="He G."/>
            <person name="LaButti K."/>
            <person name="Lipzen A."/>
            <person name="Ng V."/>
            <person name="Riley R."/>
            <person name="Sandor L."/>
            <person name="Barry K."/>
            <person name="Martinez A.T."/>
            <person name="Xiao Y."/>
            <person name="Gibbons J.G."/>
            <person name="Terashima K."/>
            <person name="Grigoriev I.V."/>
            <person name="Hibbett D."/>
        </authorList>
    </citation>
    <scope>NUCLEOTIDE SEQUENCE [LARGE SCALE GENOMIC DNA]</scope>
    <source>
        <strain evidence="16 17">TFB7810</strain>
    </source>
</reference>
<protein>
    <recommendedName>
        <fullName evidence="5">DNA topoisomerase (ATP-hydrolyzing)</fullName>
        <ecNumber evidence="5">5.6.2.2</ecNumber>
    </recommendedName>
</protein>
<gene>
    <name evidence="16" type="ORF">DFH05DRAFT_1520243</name>
</gene>
<comment type="similarity">
    <text evidence="4 12">Belongs to the TOP6A family.</text>
</comment>
<evidence type="ECO:0000256" key="12">
    <source>
        <dbReference type="PROSITE-ProRule" id="PRU01385"/>
    </source>
</evidence>
<dbReference type="AlphaFoldDB" id="A0A9W8P7Y5"/>
<dbReference type="InterPro" id="IPR013048">
    <property type="entry name" value="Meiotic_Spo11"/>
</dbReference>
<dbReference type="GO" id="GO:0042138">
    <property type="term" value="P:meiotic DNA double-strand break formation"/>
    <property type="evidence" value="ECO:0007669"/>
    <property type="project" value="InterPro"/>
</dbReference>
<evidence type="ECO:0000256" key="3">
    <source>
        <dbReference type="ARBA" id="ARBA00004123"/>
    </source>
</evidence>
<proteinExistence type="inferred from homology"/>
<evidence type="ECO:0000256" key="2">
    <source>
        <dbReference type="ARBA" id="ARBA00001946"/>
    </source>
</evidence>
<dbReference type="GO" id="GO:0007131">
    <property type="term" value="P:reciprocal meiotic recombination"/>
    <property type="evidence" value="ECO:0007669"/>
    <property type="project" value="TreeGrafter"/>
</dbReference>
<dbReference type="EC" id="5.6.2.2" evidence="5"/>
<evidence type="ECO:0000256" key="4">
    <source>
        <dbReference type="ARBA" id="ARBA00006559"/>
    </source>
</evidence>